<evidence type="ECO:0000313" key="3">
    <source>
        <dbReference type="EMBL" id="KAK9816516.1"/>
    </source>
</evidence>
<name>A0AAW1Q3U3_9CHLO</name>
<feature type="compositionally biased region" description="Low complexity" evidence="2">
    <location>
        <begin position="399"/>
        <end position="412"/>
    </location>
</feature>
<feature type="region of interest" description="Disordered" evidence="2">
    <location>
        <begin position="399"/>
        <end position="441"/>
    </location>
</feature>
<gene>
    <name evidence="3" type="ORF">WJX72_001402</name>
</gene>
<keyword evidence="1" id="KW-0175">Coiled coil</keyword>
<evidence type="ECO:0000313" key="4">
    <source>
        <dbReference type="Proteomes" id="UP001489004"/>
    </source>
</evidence>
<dbReference type="PANTHER" id="PTHR35489">
    <property type="entry name" value="TITAN9"/>
    <property type="match status" value="1"/>
</dbReference>
<proteinExistence type="predicted"/>
<sequence length="596" mass="63856">MLQVASELSSGAVLLEDQFKGLKRREQVAVQPGPRSLKSAEVKLNQTRGTPGRQNESSPRPAMPPTIDAALTAVSDLPARERMAVLQKLASARFAASDQAGPAYCALSEADLRELDIKERAAVRASISLLMGPPTPCFLHAGAPGMMHMAMQPQNGVKGVLGVPLWPAPAARSAPSPSEAARSAAAGKAGTLADQQTLPVPFILPKPQHVLLPELLHTPENFIKVQAQYAELHRLYEELKAKRMEEVESIMEEQEKKVAAHSERAQKMADLWKKEAARQAAFAQSAGASDVKETLEKMRRDITNLNAQVLELEALGLQKDKRIAQLERQLADALRRAEPPQQAEKATQAVGLSASHPPRKSRFADELQRAQAAGSAAEVAPEPALENQQVGTQEYLPADQGQAQQAAEAAAQCKSPVQSYQDEAPPANEGQPEETPATAAPVGEGCQAVERQLQFSLASGQAEAAAQPAVSENMSLTGSEQTNDKPTMTNKALNVLVGLAAAPVANGGFTFTHAQSGFVFQIGPSDAASSFDSDGEWDEEEEVAYKPLHLGEAVQVLPGYLQSAIQFSSSQKQMLVSRIMEALSKFKQRKRGQAGH</sequence>
<organism evidence="3 4">
    <name type="scientific">[Myrmecia] bisecta</name>
    <dbReference type="NCBI Taxonomy" id="41462"/>
    <lineage>
        <taxon>Eukaryota</taxon>
        <taxon>Viridiplantae</taxon>
        <taxon>Chlorophyta</taxon>
        <taxon>core chlorophytes</taxon>
        <taxon>Trebouxiophyceae</taxon>
        <taxon>Trebouxiales</taxon>
        <taxon>Trebouxiaceae</taxon>
        <taxon>Myrmecia</taxon>
    </lineage>
</organism>
<accession>A0AAW1Q3U3</accession>
<reference evidence="3 4" key="1">
    <citation type="journal article" date="2024" name="Nat. Commun.">
        <title>Phylogenomics reveals the evolutionary origins of lichenization in chlorophyte algae.</title>
        <authorList>
            <person name="Puginier C."/>
            <person name="Libourel C."/>
            <person name="Otte J."/>
            <person name="Skaloud P."/>
            <person name="Haon M."/>
            <person name="Grisel S."/>
            <person name="Petersen M."/>
            <person name="Berrin J.G."/>
            <person name="Delaux P.M."/>
            <person name="Dal Grande F."/>
            <person name="Keller J."/>
        </authorList>
    </citation>
    <scope>NUCLEOTIDE SEQUENCE [LARGE SCALE GENOMIC DNA]</scope>
    <source>
        <strain evidence="3 4">SAG 2043</strain>
    </source>
</reference>
<comment type="caution">
    <text evidence="3">The sequence shown here is derived from an EMBL/GenBank/DDBJ whole genome shotgun (WGS) entry which is preliminary data.</text>
</comment>
<protein>
    <submittedName>
        <fullName evidence="3">Uncharacterized protein</fullName>
    </submittedName>
</protein>
<feature type="compositionally biased region" description="Polar residues" evidence="2">
    <location>
        <begin position="44"/>
        <end position="58"/>
    </location>
</feature>
<dbReference type="AlphaFoldDB" id="A0AAW1Q3U3"/>
<feature type="region of interest" description="Disordered" evidence="2">
    <location>
        <begin position="25"/>
        <end position="65"/>
    </location>
</feature>
<dbReference type="EMBL" id="JALJOR010000005">
    <property type="protein sequence ID" value="KAK9816516.1"/>
    <property type="molecule type" value="Genomic_DNA"/>
</dbReference>
<dbReference type="Proteomes" id="UP001489004">
    <property type="component" value="Unassembled WGS sequence"/>
</dbReference>
<keyword evidence="4" id="KW-1185">Reference proteome</keyword>
<feature type="coiled-coil region" evidence="1">
    <location>
        <begin position="222"/>
        <end position="315"/>
    </location>
</feature>
<evidence type="ECO:0000256" key="2">
    <source>
        <dbReference type="SAM" id="MobiDB-lite"/>
    </source>
</evidence>
<evidence type="ECO:0000256" key="1">
    <source>
        <dbReference type="SAM" id="Coils"/>
    </source>
</evidence>
<feature type="region of interest" description="Disordered" evidence="2">
    <location>
        <begin position="336"/>
        <end position="362"/>
    </location>
</feature>
<dbReference type="PANTHER" id="PTHR35489:SF2">
    <property type="entry name" value="TITAN9"/>
    <property type="match status" value="1"/>
</dbReference>